<sequence>MNNLAESEVFGDRTGTDWYREQIELAMQAKVAITPWYGLGLNEGQVVIGTRPQWFHDSYVQAFVEGGYPNLWTVTGAFLLLGVGLLDRRLHISRELLVAEGATIAMMVCAWKLGETLMTPAAFLILGIAVAYRLGTPIERDDVWAWQHLEFVDPEQTSPKKHQPSPRRGATL</sequence>
<evidence type="ECO:0008006" key="3">
    <source>
        <dbReference type="Google" id="ProtNLM"/>
    </source>
</evidence>
<proteinExistence type="predicted"/>
<keyword evidence="2" id="KW-1185">Reference proteome</keyword>
<reference evidence="1 2" key="1">
    <citation type="submission" date="2019-08" db="EMBL/GenBank/DDBJ databases">
        <title>Dermacoccus abyssi strain HZAU 226, whole genome Nanopore sequencing project.</title>
        <authorList>
            <person name="Guo A."/>
            <person name="Zhang X."/>
            <person name="Ruan Y."/>
            <person name="Liu W."/>
            <person name="Chen Q."/>
            <person name="Gu L."/>
        </authorList>
    </citation>
    <scope>NUCLEOTIDE SEQUENCE [LARGE SCALE GENOMIC DNA]</scope>
    <source>
        <strain evidence="1 2">HZAU 226</strain>
    </source>
</reference>
<organism evidence="1 2">
    <name type="scientific">Dermacoccus abyssi</name>
    <dbReference type="NCBI Taxonomy" id="322596"/>
    <lineage>
        <taxon>Bacteria</taxon>
        <taxon>Bacillati</taxon>
        <taxon>Actinomycetota</taxon>
        <taxon>Actinomycetes</taxon>
        <taxon>Micrococcales</taxon>
        <taxon>Dermacoccaceae</taxon>
        <taxon>Dermacoccus</taxon>
    </lineage>
</organism>
<accession>A0ABX5ZD45</accession>
<dbReference type="Proteomes" id="UP000323565">
    <property type="component" value="Chromosome"/>
</dbReference>
<protein>
    <recommendedName>
        <fullName evidence="3">O-antigen ligase domain-containing protein</fullName>
    </recommendedName>
</protein>
<dbReference type="EMBL" id="CP043031">
    <property type="protein sequence ID" value="QEH93805.1"/>
    <property type="molecule type" value="Genomic_DNA"/>
</dbReference>
<name>A0ABX5ZD45_9MICO</name>
<evidence type="ECO:0000313" key="2">
    <source>
        <dbReference type="Proteomes" id="UP000323565"/>
    </source>
</evidence>
<gene>
    <name evidence="1" type="ORF">FV141_09885</name>
</gene>
<evidence type="ECO:0000313" key="1">
    <source>
        <dbReference type="EMBL" id="QEH93805.1"/>
    </source>
</evidence>